<protein>
    <submittedName>
        <fullName evidence="10">Rhomboid family intramembrane serine protease</fullName>
        <ecNumber evidence="10">3.4.21.105</ecNumber>
    </submittedName>
</protein>
<dbReference type="EC" id="3.4.21.105" evidence="10"/>
<gene>
    <name evidence="10" type="ORF">R4064_03865</name>
</gene>
<sequence>MSTTPSDPHGPDSADGTPPVCPRHPGRAAYVRCAVCRRPACLDCQRPGSAAGPVCVDCASGVVAGPAPTAAPAAGAAATVPVRRRTGFAASPVTWILLAVTVVVYAAQWMTRDQASGVTEALWYAGLYTSPYGMEPWRMASYALVHDVTGPTHLLLNMLALWVIGRVLEPALGWWRFLALYVLSAVGGAVFALWVSDPLQPVVGASGAVYGMFAALFLLTRVRGGQVRSIAVLIGLNLVFSFLLPGVAWQVHVGGLLTGAVVAVVFSLAGGLRPGRARVPSVGAQAAGLVVVAAALAALTVLGAARVTVAGLLG</sequence>
<feature type="transmembrane region" description="Helical" evidence="8">
    <location>
        <begin position="231"/>
        <end position="249"/>
    </location>
</feature>
<dbReference type="EMBL" id="JAWLUK010000005">
    <property type="protein sequence ID" value="MDV7176783.1"/>
    <property type="molecule type" value="Genomic_DNA"/>
</dbReference>
<dbReference type="Pfam" id="PF01694">
    <property type="entry name" value="Rhomboid"/>
    <property type="match status" value="1"/>
</dbReference>
<dbReference type="CDD" id="cd19756">
    <property type="entry name" value="Bbox2"/>
    <property type="match status" value="1"/>
</dbReference>
<dbReference type="GO" id="GO:0004252">
    <property type="term" value="F:serine-type endopeptidase activity"/>
    <property type="evidence" value="ECO:0007669"/>
    <property type="project" value="InterPro"/>
</dbReference>
<comment type="subcellular location">
    <subcellularLocation>
        <location evidence="1">Membrane</location>
        <topology evidence="1">Multi-pass membrane protein</topology>
    </subcellularLocation>
</comment>
<dbReference type="SUPFAM" id="SSF144091">
    <property type="entry name" value="Rhomboid-like"/>
    <property type="match status" value="1"/>
</dbReference>
<evidence type="ECO:0000256" key="6">
    <source>
        <dbReference type="ARBA" id="ARBA00023136"/>
    </source>
</evidence>
<feature type="transmembrane region" description="Helical" evidence="8">
    <location>
        <begin position="202"/>
        <end position="219"/>
    </location>
</feature>
<dbReference type="GO" id="GO:0006508">
    <property type="term" value="P:proteolysis"/>
    <property type="evidence" value="ECO:0007669"/>
    <property type="project" value="UniProtKB-KW"/>
</dbReference>
<keyword evidence="5 8" id="KW-1133">Transmembrane helix</keyword>
<feature type="transmembrane region" description="Helical" evidence="8">
    <location>
        <begin position="139"/>
        <end position="165"/>
    </location>
</feature>
<comment type="similarity">
    <text evidence="2">Belongs to the peptidase S54 family.</text>
</comment>
<evidence type="ECO:0000313" key="10">
    <source>
        <dbReference type="EMBL" id="MDV7176783.1"/>
    </source>
</evidence>
<keyword evidence="3 8" id="KW-0812">Transmembrane</keyword>
<dbReference type="AlphaFoldDB" id="A0AAP5T684"/>
<reference evidence="10" key="1">
    <citation type="submission" date="2023-10" db="EMBL/GenBank/DDBJ databases">
        <title>Development of a sustainable strategy for remediation of hydrocarbon-contaminated territories based on the waste exchange concept.</title>
        <authorList>
            <person name="Krivoruchko A."/>
        </authorList>
    </citation>
    <scope>NUCLEOTIDE SEQUENCE</scope>
    <source>
        <strain evidence="10">IEGM 1325</strain>
    </source>
</reference>
<feature type="transmembrane region" description="Helical" evidence="8">
    <location>
        <begin position="177"/>
        <end position="196"/>
    </location>
</feature>
<evidence type="ECO:0000256" key="8">
    <source>
        <dbReference type="SAM" id="Phobius"/>
    </source>
</evidence>
<comment type="caution">
    <text evidence="10">The sequence shown here is derived from an EMBL/GenBank/DDBJ whole genome shotgun (WGS) entry which is preliminary data.</text>
</comment>
<keyword evidence="4 10" id="KW-0378">Hydrolase</keyword>
<dbReference type="Proteomes" id="UP001185728">
    <property type="component" value="Unassembled WGS sequence"/>
</dbReference>
<dbReference type="RefSeq" id="WP_231865117.1">
    <property type="nucleotide sequence ID" value="NZ_JAWLUK010000005.1"/>
</dbReference>
<dbReference type="InterPro" id="IPR050925">
    <property type="entry name" value="Rhomboid_protease_S54"/>
</dbReference>
<evidence type="ECO:0000256" key="3">
    <source>
        <dbReference type="ARBA" id="ARBA00022692"/>
    </source>
</evidence>
<evidence type="ECO:0000256" key="5">
    <source>
        <dbReference type="ARBA" id="ARBA00022989"/>
    </source>
</evidence>
<evidence type="ECO:0000256" key="4">
    <source>
        <dbReference type="ARBA" id="ARBA00022801"/>
    </source>
</evidence>
<dbReference type="InterPro" id="IPR022764">
    <property type="entry name" value="Peptidase_S54_rhomboid_dom"/>
</dbReference>
<organism evidence="10 11">
    <name type="scientific">Micrococcus yunnanensis</name>
    <dbReference type="NCBI Taxonomy" id="566027"/>
    <lineage>
        <taxon>Bacteria</taxon>
        <taxon>Bacillati</taxon>
        <taxon>Actinomycetota</taxon>
        <taxon>Actinomycetes</taxon>
        <taxon>Micrococcales</taxon>
        <taxon>Micrococcaceae</taxon>
        <taxon>Micrococcus</taxon>
    </lineage>
</organism>
<dbReference type="Gene3D" id="1.20.1540.10">
    <property type="entry name" value="Rhomboid-like"/>
    <property type="match status" value="1"/>
</dbReference>
<dbReference type="GO" id="GO:0016020">
    <property type="term" value="C:membrane"/>
    <property type="evidence" value="ECO:0007669"/>
    <property type="project" value="UniProtKB-SubCell"/>
</dbReference>
<dbReference type="InterPro" id="IPR035952">
    <property type="entry name" value="Rhomboid-like_sf"/>
</dbReference>
<dbReference type="PANTHER" id="PTHR43731">
    <property type="entry name" value="RHOMBOID PROTEASE"/>
    <property type="match status" value="1"/>
</dbReference>
<feature type="transmembrane region" description="Helical" evidence="8">
    <location>
        <begin position="284"/>
        <end position="305"/>
    </location>
</feature>
<evidence type="ECO:0000259" key="9">
    <source>
        <dbReference type="Pfam" id="PF01694"/>
    </source>
</evidence>
<feature type="transmembrane region" description="Helical" evidence="8">
    <location>
        <begin position="93"/>
        <end position="110"/>
    </location>
</feature>
<evidence type="ECO:0000256" key="1">
    <source>
        <dbReference type="ARBA" id="ARBA00004141"/>
    </source>
</evidence>
<keyword evidence="6 8" id="KW-0472">Membrane</keyword>
<keyword evidence="10" id="KW-0645">Protease</keyword>
<feature type="domain" description="Peptidase S54 rhomboid" evidence="9">
    <location>
        <begin position="135"/>
        <end position="267"/>
    </location>
</feature>
<evidence type="ECO:0000313" key="11">
    <source>
        <dbReference type="Proteomes" id="UP001185728"/>
    </source>
</evidence>
<proteinExistence type="inferred from homology"/>
<name>A0AAP5T684_9MICC</name>
<evidence type="ECO:0000256" key="2">
    <source>
        <dbReference type="ARBA" id="ARBA00009045"/>
    </source>
</evidence>
<dbReference type="PANTHER" id="PTHR43731:SF14">
    <property type="entry name" value="PRESENILIN-ASSOCIATED RHOMBOID-LIKE PROTEIN, MITOCHONDRIAL"/>
    <property type="match status" value="1"/>
</dbReference>
<feature type="region of interest" description="Disordered" evidence="7">
    <location>
        <begin position="1"/>
        <end position="21"/>
    </location>
</feature>
<accession>A0AAP5T684</accession>
<evidence type="ECO:0000256" key="7">
    <source>
        <dbReference type="SAM" id="MobiDB-lite"/>
    </source>
</evidence>
<feature type="transmembrane region" description="Helical" evidence="8">
    <location>
        <begin position="255"/>
        <end position="272"/>
    </location>
</feature>